<gene>
    <name evidence="1" type="ORF">J2S42_008011</name>
</gene>
<dbReference type="EMBL" id="JAUSUZ010000001">
    <property type="protein sequence ID" value="MDQ0371342.1"/>
    <property type="molecule type" value="Genomic_DNA"/>
</dbReference>
<name>A0AAE4B270_9ACTN</name>
<keyword evidence="2" id="KW-1185">Reference proteome</keyword>
<dbReference type="RefSeq" id="WP_307248040.1">
    <property type="nucleotide sequence ID" value="NZ_JAUSUZ010000001.1"/>
</dbReference>
<accession>A0AAE4B270</accession>
<evidence type="ECO:0000313" key="1">
    <source>
        <dbReference type="EMBL" id="MDQ0371342.1"/>
    </source>
</evidence>
<dbReference type="Proteomes" id="UP001240236">
    <property type="component" value="Unassembled WGS sequence"/>
</dbReference>
<reference evidence="1 2" key="1">
    <citation type="submission" date="2023-07" db="EMBL/GenBank/DDBJ databases">
        <title>Sequencing the genomes of 1000 actinobacteria strains.</title>
        <authorList>
            <person name="Klenk H.-P."/>
        </authorList>
    </citation>
    <scope>NUCLEOTIDE SEQUENCE [LARGE SCALE GENOMIC DNA]</scope>
    <source>
        <strain evidence="1 2">DSM 44709</strain>
    </source>
</reference>
<protein>
    <submittedName>
        <fullName evidence="1">Uncharacterized protein</fullName>
    </submittedName>
</protein>
<sequence length="442" mass="45746">MLADALRATPAGVEESLALVDGLDDALIHGLARLDEERTAALEDLAGAFAGSPLAGRIADSVGKIIAGTVTDEHLIALAGARTALLGAVHDALLTSVDTALGRTRAGWEPGAGAQTPPGLLAGGRSWLRELAIAGWHGVDHELAAAGAQAVAALLADPAQRRLAVLLDGFAAELRAAAPVATLDRVPVRRWADLWTRGLLLSQDGFPAFGATPVRGRLLYLGVDLHEHPTVFQAQVHALLETGDEVRVVRTSVAAAKVDTITGPSAWRMLAGFPVFRAMVTGGTTAEIDGMALTPAGDLIWDEAKATPGDAADPITTARVRMGAATLPAVPPLDRHPAMLATPVLLEGFDAVAVDYGRLPAAGPLTPALVDGATACLGLLRWDGRWSVQPLAVQTTVKKKQVTVHSGEWASGPAEAKAAKAEAVAGTAVDVLRERAGRLLRK</sequence>
<comment type="caution">
    <text evidence="1">The sequence shown here is derived from an EMBL/GenBank/DDBJ whole genome shotgun (WGS) entry which is preliminary data.</text>
</comment>
<proteinExistence type="predicted"/>
<organism evidence="1 2">
    <name type="scientific">Catenuloplanes indicus</name>
    <dbReference type="NCBI Taxonomy" id="137267"/>
    <lineage>
        <taxon>Bacteria</taxon>
        <taxon>Bacillati</taxon>
        <taxon>Actinomycetota</taxon>
        <taxon>Actinomycetes</taxon>
        <taxon>Micromonosporales</taxon>
        <taxon>Micromonosporaceae</taxon>
        <taxon>Catenuloplanes</taxon>
    </lineage>
</organism>
<dbReference type="AlphaFoldDB" id="A0AAE4B270"/>
<evidence type="ECO:0000313" key="2">
    <source>
        <dbReference type="Proteomes" id="UP001240236"/>
    </source>
</evidence>